<dbReference type="AlphaFoldDB" id="A0A1G2BEI2"/>
<evidence type="ECO:0000313" key="3">
    <source>
        <dbReference type="Proteomes" id="UP000176420"/>
    </source>
</evidence>
<comment type="caution">
    <text evidence="2">The sequence shown here is derived from an EMBL/GenBank/DDBJ whole genome shotgun (WGS) entry which is preliminary data.</text>
</comment>
<proteinExistence type="predicted"/>
<name>A0A1G2BEI2_9BACT</name>
<organism evidence="2 3">
    <name type="scientific">Candidatus Kerfeldbacteria bacterium RIFOXYB2_FULL_38_14</name>
    <dbReference type="NCBI Taxonomy" id="1798547"/>
    <lineage>
        <taxon>Bacteria</taxon>
        <taxon>Candidatus Kerfeldiibacteriota</taxon>
    </lineage>
</organism>
<dbReference type="InterPro" id="IPR037873">
    <property type="entry name" value="BamE-like"/>
</dbReference>
<sequence>MYLMPIFLYPYYDAYQHTLYSMNYHQKSFESISIGMGVSEVKRIIGDPLKVTSDENTKTEYHFYSQSKNDSNYFEKKLVMQNGKVVEKIDALYHD</sequence>
<gene>
    <name evidence="2" type="ORF">A2319_04180</name>
</gene>
<protein>
    <recommendedName>
        <fullName evidence="4">Lipoprotein SmpA/OmlA domain-containing protein</fullName>
    </recommendedName>
</protein>
<accession>A0A1G2BEI2</accession>
<dbReference type="Gene3D" id="3.30.1450.10">
    <property type="match status" value="1"/>
</dbReference>
<dbReference type="EMBL" id="MHKI01000006">
    <property type="protein sequence ID" value="OGY87621.1"/>
    <property type="molecule type" value="Genomic_DNA"/>
</dbReference>
<reference evidence="2 3" key="1">
    <citation type="journal article" date="2016" name="Nat. Commun.">
        <title>Thousands of microbial genomes shed light on interconnected biogeochemical processes in an aquifer system.</title>
        <authorList>
            <person name="Anantharaman K."/>
            <person name="Brown C.T."/>
            <person name="Hug L.A."/>
            <person name="Sharon I."/>
            <person name="Castelle C.J."/>
            <person name="Probst A.J."/>
            <person name="Thomas B.C."/>
            <person name="Singh A."/>
            <person name="Wilkins M.J."/>
            <person name="Karaoz U."/>
            <person name="Brodie E.L."/>
            <person name="Williams K.H."/>
            <person name="Hubbard S.S."/>
            <person name="Banfield J.F."/>
        </authorList>
    </citation>
    <scope>NUCLEOTIDE SEQUENCE [LARGE SCALE GENOMIC DNA]</scope>
</reference>
<evidence type="ECO:0008006" key="4">
    <source>
        <dbReference type="Google" id="ProtNLM"/>
    </source>
</evidence>
<keyword evidence="1" id="KW-0732">Signal</keyword>
<evidence type="ECO:0000313" key="2">
    <source>
        <dbReference type="EMBL" id="OGY87621.1"/>
    </source>
</evidence>
<evidence type="ECO:0000256" key="1">
    <source>
        <dbReference type="ARBA" id="ARBA00022729"/>
    </source>
</evidence>
<dbReference type="Proteomes" id="UP000176420">
    <property type="component" value="Unassembled WGS sequence"/>
</dbReference>